<dbReference type="SUPFAM" id="SSF68906">
    <property type="entry name" value="SAP domain"/>
    <property type="match status" value="1"/>
</dbReference>
<dbReference type="SMART" id="SM00513">
    <property type="entry name" value="SAP"/>
    <property type="match status" value="1"/>
</dbReference>
<sequence>MGIFDFLKVKPVKKDFNSTEFVTNGECDTYSGFYLDSNYVTWKEKYTNSNTHFSNVVFLDWINRTKLLKDSFDHYSKFISYDLDIKNPIKKYKDFIKNGYLQKGSLESVLETYKAADLKEILRENNLKLSGKKTELISRIISEVNIENLKPYLNDNVYELTQKGLDYINKYNYYVTLYSYRNFCIGPIEFDRCRSTFNSNSPDFYKVMIKILDARIHLFEEKKSYGLLRNTFHNKSIIMKDLGLFDEQFRYLIYVSYMDLSGVCNSNHIYNYKDMIFPPGIAKSLFNTKDYFNLNYVDEAFNIKLPFRYFEKDTFIQIINDILEGKTVDFDRYKKYANLKSKKVFNEK</sequence>
<organism evidence="2 3">
    <name type="scientific">Terrisporobacter muris</name>
    <dbReference type="NCBI Taxonomy" id="2963284"/>
    <lineage>
        <taxon>Bacteria</taxon>
        <taxon>Bacillati</taxon>
        <taxon>Bacillota</taxon>
        <taxon>Clostridia</taxon>
        <taxon>Peptostreptococcales</taxon>
        <taxon>Peptostreptococcaceae</taxon>
        <taxon>Terrisporobacter</taxon>
    </lineage>
</organism>
<dbReference type="AlphaFoldDB" id="A0A9X2MB75"/>
<gene>
    <name evidence="2" type="ORF">NSA58_07565</name>
</gene>
<evidence type="ECO:0000313" key="3">
    <source>
        <dbReference type="Proteomes" id="UP001140817"/>
    </source>
</evidence>
<dbReference type="Pfam" id="PF02037">
    <property type="entry name" value="SAP"/>
    <property type="match status" value="1"/>
</dbReference>
<dbReference type="InterPro" id="IPR003034">
    <property type="entry name" value="SAP_dom"/>
</dbReference>
<dbReference type="PROSITE" id="PS50800">
    <property type="entry name" value="SAP"/>
    <property type="match status" value="1"/>
</dbReference>
<feature type="domain" description="SAP" evidence="1">
    <location>
        <begin position="110"/>
        <end position="144"/>
    </location>
</feature>
<dbReference type="RefSeq" id="WP_074079291.1">
    <property type="nucleotide sequence ID" value="NZ_JANKBY010000068.1"/>
</dbReference>
<dbReference type="Proteomes" id="UP001140817">
    <property type="component" value="Unassembled WGS sequence"/>
</dbReference>
<evidence type="ECO:0000313" key="2">
    <source>
        <dbReference type="EMBL" id="MCR1822640.1"/>
    </source>
</evidence>
<dbReference type="InterPro" id="IPR036361">
    <property type="entry name" value="SAP_dom_sf"/>
</dbReference>
<dbReference type="Gene3D" id="1.10.720.30">
    <property type="entry name" value="SAP domain"/>
    <property type="match status" value="1"/>
</dbReference>
<reference evidence="2" key="1">
    <citation type="submission" date="2022-07" db="EMBL/GenBank/DDBJ databases">
        <title>Enhanced cultured diversity of the mouse gut microbiota enables custom-made synthetic communities.</title>
        <authorList>
            <person name="Afrizal A."/>
        </authorList>
    </citation>
    <scope>NUCLEOTIDE SEQUENCE</scope>
    <source>
        <strain evidence="2">DSM 29186</strain>
    </source>
</reference>
<dbReference type="EMBL" id="JANKBY010000068">
    <property type="protein sequence ID" value="MCR1822640.1"/>
    <property type="molecule type" value="Genomic_DNA"/>
</dbReference>
<name>A0A9X2MB75_9FIRM</name>
<proteinExistence type="predicted"/>
<accession>A0A9X2MB75</accession>
<protein>
    <submittedName>
        <fullName evidence="2">SAP domain-containing protein</fullName>
    </submittedName>
</protein>
<keyword evidence="3" id="KW-1185">Reference proteome</keyword>
<comment type="caution">
    <text evidence="2">The sequence shown here is derived from an EMBL/GenBank/DDBJ whole genome shotgun (WGS) entry which is preliminary data.</text>
</comment>
<evidence type="ECO:0000259" key="1">
    <source>
        <dbReference type="PROSITE" id="PS50800"/>
    </source>
</evidence>